<dbReference type="Proteomes" id="UP000267029">
    <property type="component" value="Unassembled WGS sequence"/>
</dbReference>
<proteinExistence type="predicted"/>
<reference evidence="1 2" key="1">
    <citation type="submission" date="2018-10" db="EMBL/GenBank/DDBJ databases">
        <authorList>
            <consortium name="Pathogen Informatics"/>
        </authorList>
    </citation>
    <scope>NUCLEOTIDE SEQUENCE [LARGE SCALE GENOMIC DNA]</scope>
</reference>
<reference evidence="3" key="2">
    <citation type="submission" date="2019-11" db="UniProtKB">
        <authorList>
            <consortium name="WormBaseParasite"/>
        </authorList>
    </citation>
    <scope>IDENTIFICATION</scope>
</reference>
<accession>A0A0R3UG27</accession>
<dbReference type="WBParaSite" id="MCU_001382-RA">
    <property type="protein sequence ID" value="MCU_001382-RA"/>
    <property type="gene ID" value="MCU_001382"/>
</dbReference>
<keyword evidence="2" id="KW-1185">Reference proteome</keyword>
<name>A0A0R3UG27_MESCO</name>
<dbReference type="AlphaFoldDB" id="A0A0R3UG27"/>
<dbReference type="EMBL" id="UXSR01005237">
    <property type="protein sequence ID" value="VDD80127.1"/>
    <property type="molecule type" value="Genomic_DNA"/>
</dbReference>
<gene>
    <name evidence="1" type="ORF">MCOS_LOCUS6130</name>
</gene>
<evidence type="ECO:0000313" key="1">
    <source>
        <dbReference type="EMBL" id="VDD80127.1"/>
    </source>
</evidence>
<organism evidence="3">
    <name type="scientific">Mesocestoides corti</name>
    <name type="common">Flatworm</name>
    <dbReference type="NCBI Taxonomy" id="53468"/>
    <lineage>
        <taxon>Eukaryota</taxon>
        <taxon>Metazoa</taxon>
        <taxon>Spiralia</taxon>
        <taxon>Lophotrochozoa</taxon>
        <taxon>Platyhelminthes</taxon>
        <taxon>Cestoda</taxon>
        <taxon>Eucestoda</taxon>
        <taxon>Cyclophyllidea</taxon>
        <taxon>Mesocestoididae</taxon>
        <taxon>Mesocestoides</taxon>
    </lineage>
</organism>
<evidence type="ECO:0000313" key="2">
    <source>
        <dbReference type="Proteomes" id="UP000267029"/>
    </source>
</evidence>
<protein>
    <submittedName>
        <fullName evidence="3">ADAM_CR_2 domain-containing protein</fullName>
    </submittedName>
</protein>
<sequence length="138" mass="15273">MKLVLGSRHALLVASRPMTAPSWYKEHRQLRKEVDSSAGDGDLADVLHQGGLRSSVCPLSQQTALPRFYHAHHWSKCTSGGNCGAVKLPRLNTRKCLEANEEVAMQVQRSARSLNPTCLSYKLVNEWNGTMCRGGLSR</sequence>
<evidence type="ECO:0000313" key="3">
    <source>
        <dbReference type="WBParaSite" id="MCU_001382-RA"/>
    </source>
</evidence>